<reference evidence="3" key="1">
    <citation type="journal article" date="2022" name="Int. J. Mol. Sci.">
        <title>Draft Genome of Tanacetum Coccineum: Genomic Comparison of Closely Related Tanacetum-Family Plants.</title>
        <authorList>
            <person name="Yamashiro T."/>
            <person name="Shiraishi A."/>
            <person name="Nakayama K."/>
            <person name="Satake H."/>
        </authorList>
    </citation>
    <scope>NUCLEOTIDE SEQUENCE</scope>
</reference>
<feature type="chain" id="PRO_5046181250" evidence="1">
    <location>
        <begin position="24"/>
        <end position="291"/>
    </location>
</feature>
<comment type="caution">
    <text evidence="3">The sequence shown here is derived from an EMBL/GenBank/DDBJ whole genome shotgun (WGS) entry which is preliminary data.</text>
</comment>
<keyword evidence="1" id="KW-0732">Signal</keyword>
<gene>
    <name evidence="3" type="ORF">Tco_0890620</name>
</gene>
<reference evidence="3" key="2">
    <citation type="submission" date="2022-01" db="EMBL/GenBank/DDBJ databases">
        <authorList>
            <person name="Yamashiro T."/>
            <person name="Shiraishi A."/>
            <person name="Satake H."/>
            <person name="Nakayama K."/>
        </authorList>
    </citation>
    <scope>NUCLEOTIDE SEQUENCE</scope>
</reference>
<evidence type="ECO:0000259" key="2">
    <source>
        <dbReference type="Pfam" id="PF25597"/>
    </source>
</evidence>
<dbReference type="Pfam" id="PF25597">
    <property type="entry name" value="SH3_retrovirus"/>
    <property type="match status" value="1"/>
</dbReference>
<sequence>MVTTQKWVAKLFTLSSAFALCDAEFIGTVRFGNDHLAATTRYGDYVQGNLKICHVYYVEGLEHNLFSVGLFCDGDLETPYELIKGRKPNVQYFHVFGSLCYPTNDRDGLGKMKPKADIGIFIGYSESSRGFHIYNRLTKKIMETIHVKFDELTSMASECNNSEPIYYAKRTPEVSNDSAANTLDNKDTPSSSLYVVEEDKAPQIVTSLEKLIANEATSPVSTENDPSNMHEFYQPHRSIDKWTKIHPIEQVIGDPYKHEGIDYDESFAPDARLEAVRIFVAYAAHMNFPIY</sequence>
<dbReference type="EMBL" id="BQNB010013825">
    <property type="protein sequence ID" value="GJT20683.1"/>
    <property type="molecule type" value="Genomic_DNA"/>
</dbReference>
<keyword evidence="4" id="KW-1185">Reference proteome</keyword>
<proteinExistence type="predicted"/>
<feature type="signal peptide" evidence="1">
    <location>
        <begin position="1"/>
        <end position="23"/>
    </location>
</feature>
<evidence type="ECO:0000256" key="1">
    <source>
        <dbReference type="SAM" id="SignalP"/>
    </source>
</evidence>
<organism evidence="3 4">
    <name type="scientific">Tanacetum coccineum</name>
    <dbReference type="NCBI Taxonomy" id="301880"/>
    <lineage>
        <taxon>Eukaryota</taxon>
        <taxon>Viridiplantae</taxon>
        <taxon>Streptophyta</taxon>
        <taxon>Embryophyta</taxon>
        <taxon>Tracheophyta</taxon>
        <taxon>Spermatophyta</taxon>
        <taxon>Magnoliopsida</taxon>
        <taxon>eudicotyledons</taxon>
        <taxon>Gunneridae</taxon>
        <taxon>Pentapetalae</taxon>
        <taxon>asterids</taxon>
        <taxon>campanulids</taxon>
        <taxon>Asterales</taxon>
        <taxon>Asteraceae</taxon>
        <taxon>Asteroideae</taxon>
        <taxon>Anthemideae</taxon>
        <taxon>Anthemidinae</taxon>
        <taxon>Tanacetum</taxon>
    </lineage>
</organism>
<protein>
    <submittedName>
        <fullName evidence="3">Retrovirus-related pol polyprotein from transposon TNT 1-94</fullName>
    </submittedName>
</protein>
<dbReference type="Proteomes" id="UP001151760">
    <property type="component" value="Unassembled WGS sequence"/>
</dbReference>
<name>A0ABQ5C3T2_9ASTR</name>
<dbReference type="InterPro" id="IPR057670">
    <property type="entry name" value="SH3_retrovirus"/>
</dbReference>
<accession>A0ABQ5C3T2</accession>
<feature type="domain" description="Retroviral polymerase SH3-like" evidence="2">
    <location>
        <begin position="98"/>
        <end position="154"/>
    </location>
</feature>
<evidence type="ECO:0000313" key="3">
    <source>
        <dbReference type="EMBL" id="GJT20683.1"/>
    </source>
</evidence>
<evidence type="ECO:0000313" key="4">
    <source>
        <dbReference type="Proteomes" id="UP001151760"/>
    </source>
</evidence>